<accession>A0ABR9UAF4</accession>
<proteinExistence type="predicted"/>
<sequence length="127" mass="14799">MEKTMEFLTQDEAIQVDAALLSSKEKFSTRLAIYALRCLKEISQTEDIIIENIKPEQVQNWVRNDSSFQENIEFDANFDSFFTQLLMASLNPLKQAAKAENIPIQDLTVKQLIHWFEQESKKNLEQD</sequence>
<dbReference type="PANTHER" id="PTHR36382">
    <property type="entry name" value="OSJNBA0043L09.26 PROTEIN"/>
    <property type="match status" value="1"/>
</dbReference>
<dbReference type="PANTHER" id="PTHR36382:SF2">
    <property type="entry name" value="OS04G0635700 PROTEIN"/>
    <property type="match status" value="1"/>
</dbReference>
<dbReference type="EMBL" id="JADEWU010000016">
    <property type="protein sequence ID" value="MBE9143430.1"/>
    <property type="molecule type" value="Genomic_DNA"/>
</dbReference>
<gene>
    <name evidence="1" type="ORF">IQ236_09345</name>
</gene>
<protein>
    <submittedName>
        <fullName evidence="1">Uncharacterized protein</fullName>
    </submittedName>
</protein>
<name>A0ABR9UAF4_9CYAN</name>
<dbReference type="Proteomes" id="UP000640725">
    <property type="component" value="Unassembled WGS sequence"/>
</dbReference>
<comment type="caution">
    <text evidence="1">The sequence shown here is derived from an EMBL/GenBank/DDBJ whole genome shotgun (WGS) entry which is preliminary data.</text>
</comment>
<evidence type="ECO:0000313" key="1">
    <source>
        <dbReference type="EMBL" id="MBE9143430.1"/>
    </source>
</evidence>
<keyword evidence="2" id="KW-1185">Reference proteome</keyword>
<evidence type="ECO:0000313" key="2">
    <source>
        <dbReference type="Proteomes" id="UP000640725"/>
    </source>
</evidence>
<organism evidence="1 2">
    <name type="scientific">Planktothrix mougeotii LEGE 06226</name>
    <dbReference type="NCBI Taxonomy" id="1828728"/>
    <lineage>
        <taxon>Bacteria</taxon>
        <taxon>Bacillati</taxon>
        <taxon>Cyanobacteriota</taxon>
        <taxon>Cyanophyceae</taxon>
        <taxon>Oscillatoriophycideae</taxon>
        <taxon>Oscillatoriales</taxon>
        <taxon>Microcoleaceae</taxon>
        <taxon>Planktothrix</taxon>
    </lineage>
</organism>
<reference evidence="1 2" key="1">
    <citation type="submission" date="2020-10" db="EMBL/GenBank/DDBJ databases">
        <authorList>
            <person name="Castelo-Branco R."/>
            <person name="Eusebio N."/>
            <person name="Adriana R."/>
            <person name="Vieira A."/>
            <person name="Brugerolle De Fraissinette N."/>
            <person name="Rezende De Castro R."/>
            <person name="Schneider M.P."/>
            <person name="Vasconcelos V."/>
            <person name="Leao P.N."/>
        </authorList>
    </citation>
    <scope>NUCLEOTIDE SEQUENCE [LARGE SCALE GENOMIC DNA]</scope>
    <source>
        <strain evidence="1 2">LEGE 06226</strain>
    </source>
</reference>